<accession>A0A8J4EZV7</accession>
<sequence length="392" mass="40503">MTPPPPPPSTFWATLMTAVVQGGVGGDEQHAAATTRVRIAALELMSATASVHLGAIWLLQLHQSRKSSREQQHDVVRTDNNKGQYDKPTSTDLSRTEDEVNHACDAACGHDDAHDAAVECGAECAISGCARDVDDGEGRGRTEGAAVRALLNLKSSRNSISGSATATITASAAAAASCSCSCLLCVTATAAQRCDPWVTALPTEGLAHLAHALGRLLACPAGHYRPSGRDGNCRAAPVPHHPLSGPLAKAGKEGYRPHSCSPGRAAVLRELHVLESGGGMAVWLEVTAGWPLLALLRLYSLARRRHLCTVGEGEKSPGKVAATVVGGRAAVRGGSDAEAEAAEAAEAALLPPCCMAAKELMAAVAEVCRMAPLAVRREIAAAARAADGHLDE</sequence>
<protein>
    <submittedName>
        <fullName evidence="2">Uncharacterized protein</fullName>
    </submittedName>
</protein>
<dbReference type="EMBL" id="BNCO01000012">
    <property type="protein sequence ID" value="GIL52139.1"/>
    <property type="molecule type" value="Genomic_DNA"/>
</dbReference>
<evidence type="ECO:0000313" key="3">
    <source>
        <dbReference type="Proteomes" id="UP000747399"/>
    </source>
</evidence>
<reference evidence="2" key="1">
    <citation type="journal article" date="2021" name="Proc. Natl. Acad. Sci. U.S.A.">
        <title>Three genomes in the algal genus Volvox reveal the fate of a haploid sex-determining region after a transition to homothallism.</title>
        <authorList>
            <person name="Yamamoto K."/>
            <person name="Hamaji T."/>
            <person name="Kawai-Toyooka H."/>
            <person name="Matsuzaki R."/>
            <person name="Takahashi F."/>
            <person name="Nishimura Y."/>
            <person name="Kawachi M."/>
            <person name="Noguchi H."/>
            <person name="Minakuchi Y."/>
            <person name="Umen J.G."/>
            <person name="Toyoda A."/>
            <person name="Nozaki H."/>
        </authorList>
    </citation>
    <scope>NUCLEOTIDE SEQUENCE</scope>
    <source>
        <strain evidence="2">NIES-3780</strain>
    </source>
</reference>
<proteinExistence type="predicted"/>
<gene>
    <name evidence="2" type="ORF">Vafri_8063</name>
</gene>
<name>A0A8J4EZV7_9CHLO</name>
<feature type="region of interest" description="Disordered" evidence="1">
    <location>
        <begin position="67"/>
        <end position="96"/>
    </location>
</feature>
<feature type="compositionally biased region" description="Basic and acidic residues" evidence="1">
    <location>
        <begin position="67"/>
        <end position="80"/>
    </location>
</feature>
<evidence type="ECO:0000313" key="2">
    <source>
        <dbReference type="EMBL" id="GIL52139.1"/>
    </source>
</evidence>
<feature type="non-terminal residue" evidence="2">
    <location>
        <position position="392"/>
    </location>
</feature>
<organism evidence="2 3">
    <name type="scientific">Volvox africanus</name>
    <dbReference type="NCBI Taxonomy" id="51714"/>
    <lineage>
        <taxon>Eukaryota</taxon>
        <taxon>Viridiplantae</taxon>
        <taxon>Chlorophyta</taxon>
        <taxon>core chlorophytes</taxon>
        <taxon>Chlorophyceae</taxon>
        <taxon>CS clade</taxon>
        <taxon>Chlamydomonadales</taxon>
        <taxon>Volvocaceae</taxon>
        <taxon>Volvox</taxon>
    </lineage>
</organism>
<evidence type="ECO:0000256" key="1">
    <source>
        <dbReference type="SAM" id="MobiDB-lite"/>
    </source>
</evidence>
<keyword evidence="3" id="KW-1185">Reference proteome</keyword>
<feature type="compositionally biased region" description="Polar residues" evidence="1">
    <location>
        <begin position="81"/>
        <end position="93"/>
    </location>
</feature>
<dbReference type="Proteomes" id="UP000747399">
    <property type="component" value="Unassembled WGS sequence"/>
</dbReference>
<comment type="caution">
    <text evidence="2">The sequence shown here is derived from an EMBL/GenBank/DDBJ whole genome shotgun (WGS) entry which is preliminary data.</text>
</comment>
<dbReference type="AlphaFoldDB" id="A0A8J4EZV7"/>